<feature type="domain" description="Peptidase M16 N-terminal" evidence="3">
    <location>
        <begin position="2"/>
        <end position="145"/>
    </location>
</feature>
<protein>
    <recommendedName>
        <fullName evidence="7">Insulinase family protein</fullName>
    </recommendedName>
</protein>
<dbReference type="PANTHER" id="PTHR11851:SF49">
    <property type="entry name" value="MITOCHONDRIAL-PROCESSING PEPTIDASE SUBUNIT ALPHA"/>
    <property type="match status" value="1"/>
</dbReference>
<evidence type="ECO:0000313" key="5">
    <source>
        <dbReference type="EMBL" id="OFW31818.1"/>
    </source>
</evidence>
<comment type="similarity">
    <text evidence="1 2">Belongs to the peptidase M16 family.</text>
</comment>
<dbReference type="InterPro" id="IPR011249">
    <property type="entry name" value="Metalloenz_LuxS/M16"/>
</dbReference>
<evidence type="ECO:0008006" key="7">
    <source>
        <dbReference type="Google" id="ProtNLM"/>
    </source>
</evidence>
<dbReference type="Pfam" id="PF00675">
    <property type="entry name" value="Peptidase_M16"/>
    <property type="match status" value="1"/>
</dbReference>
<accession>A0A1F2UFK4</accession>
<proteinExistence type="inferred from homology"/>
<dbReference type="PANTHER" id="PTHR11851">
    <property type="entry name" value="METALLOPROTEASE"/>
    <property type="match status" value="1"/>
</dbReference>
<dbReference type="Pfam" id="PF05193">
    <property type="entry name" value="Peptidase_M16_C"/>
    <property type="match status" value="1"/>
</dbReference>
<feature type="domain" description="Peptidase M16 C-terminal" evidence="4">
    <location>
        <begin position="152"/>
        <end position="325"/>
    </location>
</feature>
<evidence type="ECO:0000313" key="6">
    <source>
        <dbReference type="Proteomes" id="UP000178086"/>
    </source>
</evidence>
<gene>
    <name evidence="5" type="ORF">A2074_08960</name>
</gene>
<dbReference type="SUPFAM" id="SSF63411">
    <property type="entry name" value="LuxS/MPP-like metallohydrolase"/>
    <property type="match status" value="2"/>
</dbReference>
<dbReference type="InterPro" id="IPR007863">
    <property type="entry name" value="Peptidase_M16_C"/>
</dbReference>
<organism evidence="5 6">
    <name type="scientific">Candidatus Aquicultor primus</name>
    <dbReference type="NCBI Taxonomy" id="1797195"/>
    <lineage>
        <taxon>Bacteria</taxon>
        <taxon>Bacillati</taxon>
        <taxon>Actinomycetota</taxon>
        <taxon>Candidatus Aquicultoria</taxon>
        <taxon>Candidatus Aquicultorales</taxon>
        <taxon>Candidatus Aquicultoraceae</taxon>
        <taxon>Candidatus Aquicultor</taxon>
    </lineage>
</organism>
<dbReference type="GO" id="GO:0046872">
    <property type="term" value="F:metal ion binding"/>
    <property type="evidence" value="ECO:0007669"/>
    <property type="project" value="InterPro"/>
</dbReference>
<dbReference type="InterPro" id="IPR001431">
    <property type="entry name" value="Pept_M16_Zn_BS"/>
</dbReference>
<dbReference type="Proteomes" id="UP000178086">
    <property type="component" value="Unassembled WGS sequence"/>
</dbReference>
<dbReference type="Gene3D" id="3.30.830.10">
    <property type="entry name" value="Metalloenzyme, LuxS/M16 peptidase-like"/>
    <property type="match status" value="2"/>
</dbReference>
<evidence type="ECO:0000259" key="3">
    <source>
        <dbReference type="Pfam" id="PF00675"/>
    </source>
</evidence>
<reference evidence="5 6" key="1">
    <citation type="journal article" date="2016" name="Nat. Commun.">
        <title>Thousands of microbial genomes shed light on interconnected biogeochemical processes in an aquifer system.</title>
        <authorList>
            <person name="Anantharaman K."/>
            <person name="Brown C.T."/>
            <person name="Hug L.A."/>
            <person name="Sharon I."/>
            <person name="Castelle C.J."/>
            <person name="Probst A.J."/>
            <person name="Thomas B.C."/>
            <person name="Singh A."/>
            <person name="Wilkins M.J."/>
            <person name="Karaoz U."/>
            <person name="Brodie E.L."/>
            <person name="Williams K.H."/>
            <person name="Hubbard S.S."/>
            <person name="Banfield J.F."/>
        </authorList>
    </citation>
    <scope>NUCLEOTIDE SEQUENCE [LARGE SCALE GENOMIC DNA]</scope>
</reference>
<sequence>MTEHMPQVRSVALGYWLGVGSRDEDDDVGGMSHFIEHLLFKGTKNRSSREISEAFDTLGAEFNAFTAKEYTCYYTRLIDQHVETGIEILSDMIQNPLFATDDIQSERKVVLEEINLHEDSPDERIHDLFMEALWPTHALGKPILGHAETVDSFTAEDVLGYYRQEYIPKNMILAVAGNVDHDMIVEFAQKHFTSSGGDRVGRKHIAPHVEKKLDVYTKKTEQAHICLGTEAIPANDNRRYTLSILDNILGGGMSSRLFQEIREKRGLAYSTYSYHSLYAETGMVAAYAGTAPDNTEQVIKLVQEQIEGLANGSATDEEIYRAKESIKGHLVLGLESTGRRMTRLGKLEITDSEILSLDALVEKIDAVTRAGVTELAQELFKPEKMVLTVIGPFELEKLAHLA</sequence>
<evidence type="ECO:0000259" key="4">
    <source>
        <dbReference type="Pfam" id="PF05193"/>
    </source>
</evidence>
<dbReference type="AlphaFoldDB" id="A0A1F2UFK4"/>
<dbReference type="EMBL" id="MELI01000111">
    <property type="protein sequence ID" value="OFW31818.1"/>
    <property type="molecule type" value="Genomic_DNA"/>
</dbReference>
<dbReference type="GO" id="GO:0004222">
    <property type="term" value="F:metalloendopeptidase activity"/>
    <property type="evidence" value="ECO:0007669"/>
    <property type="project" value="InterPro"/>
</dbReference>
<dbReference type="InterPro" id="IPR011765">
    <property type="entry name" value="Pept_M16_N"/>
</dbReference>
<name>A0A1F2UFK4_9ACTN</name>
<dbReference type="PROSITE" id="PS00143">
    <property type="entry name" value="INSULINASE"/>
    <property type="match status" value="1"/>
</dbReference>
<evidence type="ECO:0000256" key="2">
    <source>
        <dbReference type="RuleBase" id="RU004447"/>
    </source>
</evidence>
<dbReference type="GO" id="GO:0006508">
    <property type="term" value="P:proteolysis"/>
    <property type="evidence" value="ECO:0007669"/>
    <property type="project" value="InterPro"/>
</dbReference>
<dbReference type="InterPro" id="IPR050361">
    <property type="entry name" value="MPP/UQCRC_Complex"/>
</dbReference>
<comment type="caution">
    <text evidence="5">The sequence shown here is derived from an EMBL/GenBank/DDBJ whole genome shotgun (WGS) entry which is preliminary data.</text>
</comment>
<evidence type="ECO:0000256" key="1">
    <source>
        <dbReference type="ARBA" id="ARBA00007261"/>
    </source>
</evidence>